<keyword evidence="1" id="KW-0732">Signal</keyword>
<dbReference type="GO" id="GO:0030976">
    <property type="term" value="F:thiamine pyrophosphate binding"/>
    <property type="evidence" value="ECO:0007669"/>
    <property type="project" value="TreeGrafter"/>
</dbReference>
<evidence type="ECO:0000256" key="1">
    <source>
        <dbReference type="ARBA" id="ARBA00022729"/>
    </source>
</evidence>
<dbReference type="Pfam" id="PF13343">
    <property type="entry name" value="SBP_bac_6"/>
    <property type="match status" value="1"/>
</dbReference>
<gene>
    <name evidence="2" type="ORF">LCGC14_0682330</name>
</gene>
<dbReference type="Gene3D" id="3.40.190.10">
    <property type="entry name" value="Periplasmic binding protein-like II"/>
    <property type="match status" value="2"/>
</dbReference>
<evidence type="ECO:0000313" key="2">
    <source>
        <dbReference type="EMBL" id="KKN45521.1"/>
    </source>
</evidence>
<dbReference type="PIRSF" id="PIRSF002825">
    <property type="entry name" value="CfbpA"/>
    <property type="match status" value="1"/>
</dbReference>
<dbReference type="PANTHER" id="PTHR30006:SF2">
    <property type="entry name" value="ABC TRANSPORTER SUBSTRATE-BINDING PROTEIN"/>
    <property type="match status" value="1"/>
</dbReference>
<protein>
    <recommendedName>
        <fullName evidence="3">2-aminoethylphosphonate ABC transporter substrate-binding protein</fullName>
    </recommendedName>
</protein>
<dbReference type="InterPro" id="IPR026045">
    <property type="entry name" value="Ferric-bd"/>
</dbReference>
<dbReference type="CDD" id="cd13544">
    <property type="entry name" value="PBP2_Fbp_like_1"/>
    <property type="match status" value="1"/>
</dbReference>
<dbReference type="PANTHER" id="PTHR30006">
    <property type="entry name" value="THIAMINE-BINDING PERIPLASMIC PROTEIN-RELATED"/>
    <property type="match status" value="1"/>
</dbReference>
<name>A0A0F9T990_9ZZZZ</name>
<dbReference type="EMBL" id="LAZR01001384">
    <property type="protein sequence ID" value="KKN45521.1"/>
    <property type="molecule type" value="Genomic_DNA"/>
</dbReference>
<dbReference type="GO" id="GO:0030288">
    <property type="term" value="C:outer membrane-bounded periplasmic space"/>
    <property type="evidence" value="ECO:0007669"/>
    <property type="project" value="TreeGrafter"/>
</dbReference>
<dbReference type="GO" id="GO:0015888">
    <property type="term" value="P:thiamine transport"/>
    <property type="evidence" value="ECO:0007669"/>
    <property type="project" value="TreeGrafter"/>
</dbReference>
<comment type="caution">
    <text evidence="2">The sequence shown here is derived from an EMBL/GenBank/DDBJ whole genome shotgun (WGS) entry which is preliminary data.</text>
</comment>
<evidence type="ECO:0008006" key="3">
    <source>
        <dbReference type="Google" id="ProtNLM"/>
    </source>
</evidence>
<dbReference type="AlphaFoldDB" id="A0A0F9T990"/>
<dbReference type="GO" id="GO:0030975">
    <property type="term" value="F:thiamine binding"/>
    <property type="evidence" value="ECO:0007669"/>
    <property type="project" value="TreeGrafter"/>
</dbReference>
<proteinExistence type="predicted"/>
<accession>A0A0F9T990</accession>
<dbReference type="InterPro" id="IPR017663">
    <property type="entry name" value="ABC_2-AEP-bd"/>
</dbReference>
<dbReference type="SUPFAM" id="SSF53850">
    <property type="entry name" value="Periplasmic binding protein-like II"/>
    <property type="match status" value="1"/>
</dbReference>
<sequence>MKHLKKALALTTLVVAMNADAQTELTVYTAVEAVDLQKYADRFNADHPDIKINWVRDSTGVVTARLLAEKENPQADVIWGLAGTSLLLLKEEGMLAPYAPEGLEKLSPKFRDRDETPSWVGMDAWMAAICVNTVEAKKNNLPMPSSWEDLTNPVYKGHVVMPNPNSSGTGFLDVSAWLQLMGEDKGWEYMDGLHQNISRYTHSGSAPCKMAASGETALGVSFAFPGANLKEKGAPLELVFPEEGLGWEVEATAIVDGTDKLDAAQTLVDWSISRTAMEMYNEGYAIVAMPGVAQPVKHFPANAEELIIDNDFAWAASNREAILAEWARRYDGKSEAK</sequence>
<dbReference type="NCBIfam" id="TIGR03261">
    <property type="entry name" value="phnS2"/>
    <property type="match status" value="1"/>
</dbReference>
<reference evidence="2" key="1">
    <citation type="journal article" date="2015" name="Nature">
        <title>Complex archaea that bridge the gap between prokaryotes and eukaryotes.</title>
        <authorList>
            <person name="Spang A."/>
            <person name="Saw J.H."/>
            <person name="Jorgensen S.L."/>
            <person name="Zaremba-Niedzwiedzka K."/>
            <person name="Martijn J."/>
            <person name="Lind A.E."/>
            <person name="van Eijk R."/>
            <person name="Schleper C."/>
            <person name="Guy L."/>
            <person name="Ettema T.J."/>
        </authorList>
    </citation>
    <scope>NUCLEOTIDE SEQUENCE</scope>
</reference>
<organism evidence="2">
    <name type="scientific">marine sediment metagenome</name>
    <dbReference type="NCBI Taxonomy" id="412755"/>
    <lineage>
        <taxon>unclassified sequences</taxon>
        <taxon>metagenomes</taxon>
        <taxon>ecological metagenomes</taxon>
    </lineage>
</organism>